<dbReference type="PANTHER" id="PTHR30383:SF26">
    <property type="entry name" value="SGNH HYDROLASE-TYPE ESTERASE DOMAIN-CONTAINING PROTEIN"/>
    <property type="match status" value="1"/>
</dbReference>
<accession>A0A518I557</accession>
<dbReference type="PANTHER" id="PTHR30383">
    <property type="entry name" value="THIOESTERASE 1/PROTEASE 1/LYSOPHOSPHOLIPASE L1"/>
    <property type="match status" value="1"/>
</dbReference>
<dbReference type="RefSeq" id="WP_145305386.1">
    <property type="nucleotide sequence ID" value="NZ_CP037452.1"/>
</dbReference>
<dbReference type="InterPro" id="IPR051532">
    <property type="entry name" value="Ester_Hydrolysis_Enzymes"/>
</dbReference>
<dbReference type="Gene3D" id="3.40.50.1110">
    <property type="entry name" value="SGNH hydrolase"/>
    <property type="match status" value="1"/>
</dbReference>
<dbReference type="OrthoDB" id="9815670at2"/>
<dbReference type="GO" id="GO:0004622">
    <property type="term" value="F:phosphatidylcholine lysophospholipase activity"/>
    <property type="evidence" value="ECO:0007669"/>
    <property type="project" value="TreeGrafter"/>
</dbReference>
<feature type="chain" id="PRO_5021876771" description="SGNH hydrolase-type esterase domain-containing protein" evidence="1">
    <location>
        <begin position="27"/>
        <end position="238"/>
    </location>
</feature>
<name>A0A518I557_9PLAN</name>
<evidence type="ECO:0000259" key="2">
    <source>
        <dbReference type="Pfam" id="PF13472"/>
    </source>
</evidence>
<proteinExistence type="predicted"/>
<keyword evidence="4" id="KW-1185">Reference proteome</keyword>
<reference evidence="3 4" key="1">
    <citation type="submission" date="2019-03" db="EMBL/GenBank/DDBJ databases">
        <title>Deep-cultivation of Planctomycetes and their phenomic and genomic characterization uncovers novel biology.</title>
        <authorList>
            <person name="Wiegand S."/>
            <person name="Jogler M."/>
            <person name="Boedeker C."/>
            <person name="Pinto D."/>
            <person name="Vollmers J."/>
            <person name="Rivas-Marin E."/>
            <person name="Kohn T."/>
            <person name="Peeters S.H."/>
            <person name="Heuer A."/>
            <person name="Rast P."/>
            <person name="Oberbeckmann S."/>
            <person name="Bunk B."/>
            <person name="Jeske O."/>
            <person name="Meyerdierks A."/>
            <person name="Storesund J.E."/>
            <person name="Kallscheuer N."/>
            <person name="Luecker S."/>
            <person name="Lage O.M."/>
            <person name="Pohl T."/>
            <person name="Merkel B.J."/>
            <person name="Hornburger P."/>
            <person name="Mueller R.-W."/>
            <person name="Bruemmer F."/>
            <person name="Labrenz M."/>
            <person name="Spormann A.M."/>
            <person name="Op den Camp H."/>
            <person name="Overmann J."/>
            <person name="Amann R."/>
            <person name="Jetten M.S.M."/>
            <person name="Mascher T."/>
            <person name="Medema M.H."/>
            <person name="Devos D.P."/>
            <person name="Kaster A.-K."/>
            <person name="Ovreas L."/>
            <person name="Rohde M."/>
            <person name="Galperin M.Y."/>
            <person name="Jogler C."/>
        </authorList>
    </citation>
    <scope>NUCLEOTIDE SEQUENCE [LARGE SCALE GENOMIC DNA]</scope>
    <source>
        <strain evidence="3 4">Enr17</strain>
    </source>
</reference>
<dbReference type="KEGG" id="gfm:Enr17x_01940"/>
<organism evidence="3 4">
    <name type="scientific">Gimesia fumaroli</name>
    <dbReference type="NCBI Taxonomy" id="2527976"/>
    <lineage>
        <taxon>Bacteria</taxon>
        <taxon>Pseudomonadati</taxon>
        <taxon>Planctomycetota</taxon>
        <taxon>Planctomycetia</taxon>
        <taxon>Planctomycetales</taxon>
        <taxon>Planctomycetaceae</taxon>
        <taxon>Gimesia</taxon>
    </lineage>
</organism>
<dbReference type="Pfam" id="PF13472">
    <property type="entry name" value="Lipase_GDSL_2"/>
    <property type="match status" value="1"/>
</dbReference>
<evidence type="ECO:0000313" key="3">
    <source>
        <dbReference type="EMBL" id="QDV48185.1"/>
    </source>
</evidence>
<dbReference type="CDD" id="cd00229">
    <property type="entry name" value="SGNH_hydrolase"/>
    <property type="match status" value="1"/>
</dbReference>
<keyword evidence="1" id="KW-0732">Signal</keyword>
<feature type="signal peptide" evidence="1">
    <location>
        <begin position="1"/>
        <end position="26"/>
    </location>
</feature>
<gene>
    <name evidence="3" type="ORF">Enr17x_01940</name>
</gene>
<sequence precursor="true">MNRLNKYVRLQTASLMLLCLTSIGQAQEKQTTKSDPNLPRVLIIGDSISIGYTKPTIELLQGVANVERVKANCGDTNRGKHNLKRWLGKTDWDVIHFNWGLHDLCYRHPDSKVQGHRDKVNGTISVPLNEYEKNLESLVQQLEKTGATLVWATTTPVPEGEAGRVVGDDLKYNRVAEKIMKRHGIRINDLHKLASGFDASLWTGPGNVHFKKTGSAKLAKQVAQEIKAALKEKKTKNN</sequence>
<dbReference type="SUPFAM" id="SSF52266">
    <property type="entry name" value="SGNH hydrolase"/>
    <property type="match status" value="1"/>
</dbReference>
<feature type="domain" description="SGNH hydrolase-type esterase" evidence="2">
    <location>
        <begin position="44"/>
        <end position="215"/>
    </location>
</feature>
<dbReference type="EMBL" id="CP037452">
    <property type="protein sequence ID" value="QDV48185.1"/>
    <property type="molecule type" value="Genomic_DNA"/>
</dbReference>
<protein>
    <recommendedName>
        <fullName evidence="2">SGNH hydrolase-type esterase domain-containing protein</fullName>
    </recommendedName>
</protein>
<dbReference type="AlphaFoldDB" id="A0A518I557"/>
<dbReference type="InterPro" id="IPR013830">
    <property type="entry name" value="SGNH_hydro"/>
</dbReference>
<dbReference type="InterPro" id="IPR036514">
    <property type="entry name" value="SGNH_hydro_sf"/>
</dbReference>
<evidence type="ECO:0000313" key="4">
    <source>
        <dbReference type="Proteomes" id="UP000318313"/>
    </source>
</evidence>
<dbReference type="Proteomes" id="UP000318313">
    <property type="component" value="Chromosome"/>
</dbReference>
<evidence type="ECO:0000256" key="1">
    <source>
        <dbReference type="SAM" id="SignalP"/>
    </source>
</evidence>